<comment type="caution">
    <text evidence="1">The sequence shown here is derived from an EMBL/GenBank/DDBJ whole genome shotgun (WGS) entry which is preliminary data.</text>
</comment>
<dbReference type="OrthoDB" id="678485at2"/>
<evidence type="ECO:0000313" key="2">
    <source>
        <dbReference type="Proteomes" id="UP000318733"/>
    </source>
</evidence>
<dbReference type="AlphaFoldDB" id="A0A556MX76"/>
<sequence>MIVNFEIELDGAKFRFHTMNRVRLQLYQVYVQHEGKECRFHVQAGEDGLFKIVGEDVCPKPYQHLESTFNEAIHKLGQVA</sequence>
<evidence type="ECO:0000313" key="1">
    <source>
        <dbReference type="EMBL" id="TSJ44418.1"/>
    </source>
</evidence>
<accession>A0A556MX76</accession>
<name>A0A556MX76_9SPHI</name>
<dbReference type="EMBL" id="VLPK01000001">
    <property type="protein sequence ID" value="TSJ44418.1"/>
    <property type="molecule type" value="Genomic_DNA"/>
</dbReference>
<reference evidence="1 2" key="1">
    <citation type="submission" date="2019-07" db="EMBL/GenBank/DDBJ databases">
        <authorList>
            <person name="Huq M.A."/>
        </authorList>
    </citation>
    <scope>NUCLEOTIDE SEQUENCE [LARGE SCALE GENOMIC DNA]</scope>
    <source>
        <strain evidence="1 2">MAH-19</strain>
    </source>
</reference>
<gene>
    <name evidence="1" type="ORF">FO440_09635</name>
</gene>
<organism evidence="1 2">
    <name type="scientific">Mucilaginibacter corticis</name>
    <dbReference type="NCBI Taxonomy" id="2597670"/>
    <lineage>
        <taxon>Bacteria</taxon>
        <taxon>Pseudomonadati</taxon>
        <taxon>Bacteroidota</taxon>
        <taxon>Sphingobacteriia</taxon>
        <taxon>Sphingobacteriales</taxon>
        <taxon>Sphingobacteriaceae</taxon>
        <taxon>Mucilaginibacter</taxon>
    </lineage>
</organism>
<keyword evidence="2" id="KW-1185">Reference proteome</keyword>
<dbReference type="Proteomes" id="UP000318733">
    <property type="component" value="Unassembled WGS sequence"/>
</dbReference>
<proteinExistence type="predicted"/>
<dbReference type="RefSeq" id="WP_144247979.1">
    <property type="nucleotide sequence ID" value="NZ_VLPK01000001.1"/>
</dbReference>
<protein>
    <submittedName>
        <fullName evidence="1">Uncharacterized protein</fullName>
    </submittedName>
</protein>